<dbReference type="Proteomes" id="UP000831786">
    <property type="component" value="Chromosome"/>
</dbReference>
<proteinExistence type="predicted"/>
<keyword evidence="4" id="KW-0560">Oxidoreductase</keyword>
<dbReference type="InterPro" id="IPR023753">
    <property type="entry name" value="FAD/NAD-binding_dom"/>
</dbReference>
<gene>
    <name evidence="7" type="ORF">MUN78_01400</name>
</gene>
<organism evidence="7 8">
    <name type="scientific">Leucobacter allii</name>
    <dbReference type="NCBI Taxonomy" id="2932247"/>
    <lineage>
        <taxon>Bacteria</taxon>
        <taxon>Bacillati</taxon>
        <taxon>Actinomycetota</taxon>
        <taxon>Actinomycetes</taxon>
        <taxon>Micrococcales</taxon>
        <taxon>Microbacteriaceae</taxon>
        <taxon>Leucobacter</taxon>
    </lineage>
</organism>
<accession>A0ABY4FMQ0</accession>
<dbReference type="Gene3D" id="3.30.390.30">
    <property type="match status" value="1"/>
</dbReference>
<dbReference type="EMBL" id="CP095045">
    <property type="protein sequence ID" value="UOQ57531.1"/>
    <property type="molecule type" value="Genomic_DNA"/>
</dbReference>
<evidence type="ECO:0000313" key="7">
    <source>
        <dbReference type="EMBL" id="UOQ57531.1"/>
    </source>
</evidence>
<dbReference type="PANTHER" id="PTHR43557:SF2">
    <property type="entry name" value="RIESKE DOMAIN-CONTAINING PROTEIN-RELATED"/>
    <property type="match status" value="1"/>
</dbReference>
<dbReference type="Pfam" id="PF14759">
    <property type="entry name" value="Reductase_C"/>
    <property type="match status" value="1"/>
</dbReference>
<dbReference type="InterPro" id="IPR050446">
    <property type="entry name" value="FAD-oxidoreductase/Apoptosis"/>
</dbReference>
<name>A0ABY4FMQ0_9MICO</name>
<keyword evidence="2" id="KW-0285">Flavoprotein</keyword>
<dbReference type="InterPro" id="IPR036188">
    <property type="entry name" value="FAD/NAD-bd_sf"/>
</dbReference>
<sequence>MDTFDTVIVGAGHAAVSLYAQLRKSGYAGRIGVFEKQDHLPYERPPLSKGYMTGDVSETELLLRQPQYWDDAAVELRTSTEVVSLDAASQTVTTAAGETIGYGTLVWATGASARELPLDGADSANVVSVRTLDDARRLSTLARGTAHSVIIGGGYIGLETASTLVKLGHRVTVLEAQERLLARVAGPTIAARLQRVHEEHGVRVLLGVGVERIETDGDRAVAVHLADGERLPADVIVVGVGVIPEIALLAEAGAEIGNGVIVDAEGRTTLPHVYAVGDIAAQQNAFAGGAVARLESVPNAADQAKVVAASIVGAAPVERAVPWFWSHQYELRLQTAGILTGFDREVVREGADGAITVGYFKDDALLAADCLGAPADFNAVKNALKQRVAVTAERFGSAEPLTVALRMTSPASA</sequence>
<evidence type="ECO:0000256" key="2">
    <source>
        <dbReference type="ARBA" id="ARBA00022630"/>
    </source>
</evidence>
<feature type="domain" description="FAD/NAD(P)-binding" evidence="5">
    <location>
        <begin position="4"/>
        <end position="304"/>
    </location>
</feature>
<evidence type="ECO:0000256" key="4">
    <source>
        <dbReference type="ARBA" id="ARBA00023002"/>
    </source>
</evidence>
<dbReference type="SUPFAM" id="SSF51905">
    <property type="entry name" value="FAD/NAD(P)-binding domain"/>
    <property type="match status" value="2"/>
</dbReference>
<dbReference type="InterPro" id="IPR028202">
    <property type="entry name" value="Reductase_C"/>
</dbReference>
<keyword evidence="8" id="KW-1185">Reference proteome</keyword>
<feature type="domain" description="Reductase C-terminal" evidence="6">
    <location>
        <begin position="323"/>
        <end position="396"/>
    </location>
</feature>
<dbReference type="PRINTS" id="PR00411">
    <property type="entry name" value="PNDRDTASEI"/>
</dbReference>
<keyword evidence="3" id="KW-0274">FAD</keyword>
<protein>
    <submittedName>
        <fullName evidence="7">FAD-dependent oxidoreductase</fullName>
    </submittedName>
</protein>
<dbReference type="PRINTS" id="PR00368">
    <property type="entry name" value="FADPNR"/>
</dbReference>
<evidence type="ECO:0000259" key="5">
    <source>
        <dbReference type="Pfam" id="PF07992"/>
    </source>
</evidence>
<dbReference type="InterPro" id="IPR016156">
    <property type="entry name" value="FAD/NAD-linked_Rdtase_dimer_sf"/>
</dbReference>
<comment type="cofactor">
    <cofactor evidence="1">
        <name>FAD</name>
        <dbReference type="ChEBI" id="CHEBI:57692"/>
    </cofactor>
</comment>
<dbReference type="Gene3D" id="3.50.50.60">
    <property type="entry name" value="FAD/NAD(P)-binding domain"/>
    <property type="match status" value="2"/>
</dbReference>
<reference evidence="7 8" key="1">
    <citation type="submission" date="2022-04" db="EMBL/GenBank/DDBJ databases">
        <title>Leucobacter sp. isolated from rhizosphere of garlic.</title>
        <authorList>
            <person name="Won M."/>
            <person name="Lee C.-M."/>
            <person name="Woen H.-Y."/>
            <person name="Kwon S.-W."/>
        </authorList>
    </citation>
    <scope>NUCLEOTIDE SEQUENCE [LARGE SCALE GENOMIC DNA]</scope>
    <source>
        <strain evidence="7 8">H21R-40</strain>
    </source>
</reference>
<dbReference type="PANTHER" id="PTHR43557">
    <property type="entry name" value="APOPTOSIS-INDUCING FACTOR 1"/>
    <property type="match status" value="1"/>
</dbReference>
<dbReference type="Pfam" id="PF07992">
    <property type="entry name" value="Pyr_redox_2"/>
    <property type="match status" value="1"/>
</dbReference>
<evidence type="ECO:0000256" key="1">
    <source>
        <dbReference type="ARBA" id="ARBA00001974"/>
    </source>
</evidence>
<evidence type="ECO:0000259" key="6">
    <source>
        <dbReference type="Pfam" id="PF14759"/>
    </source>
</evidence>
<evidence type="ECO:0000313" key="8">
    <source>
        <dbReference type="Proteomes" id="UP000831786"/>
    </source>
</evidence>
<dbReference type="RefSeq" id="WP_244728294.1">
    <property type="nucleotide sequence ID" value="NZ_CP095045.1"/>
</dbReference>
<dbReference type="SUPFAM" id="SSF55424">
    <property type="entry name" value="FAD/NAD-linked reductases, dimerisation (C-terminal) domain"/>
    <property type="match status" value="1"/>
</dbReference>
<evidence type="ECO:0000256" key="3">
    <source>
        <dbReference type="ARBA" id="ARBA00022827"/>
    </source>
</evidence>